<protein>
    <submittedName>
        <fullName evidence="1">Phage tail protein</fullName>
    </submittedName>
</protein>
<evidence type="ECO:0000313" key="2">
    <source>
        <dbReference type="Proteomes" id="UP000095094"/>
    </source>
</evidence>
<proteinExistence type="predicted"/>
<dbReference type="EMBL" id="MIJY01000034">
    <property type="protein sequence ID" value="OEG12459.1"/>
    <property type="molecule type" value="Genomic_DNA"/>
</dbReference>
<evidence type="ECO:0000313" key="1">
    <source>
        <dbReference type="EMBL" id="OEG12459.1"/>
    </source>
</evidence>
<name>A0A1E5GIE7_9ENTE</name>
<organism evidence="1 2">
    <name type="scientific">Enterococcus termitis</name>
    <dbReference type="NCBI Taxonomy" id="332950"/>
    <lineage>
        <taxon>Bacteria</taxon>
        <taxon>Bacillati</taxon>
        <taxon>Bacillota</taxon>
        <taxon>Bacilli</taxon>
        <taxon>Lactobacillales</taxon>
        <taxon>Enterococcaceae</taxon>
        <taxon>Enterococcus</taxon>
    </lineage>
</organism>
<dbReference type="Proteomes" id="UP000095094">
    <property type="component" value="Unassembled WGS sequence"/>
</dbReference>
<reference evidence="2" key="1">
    <citation type="submission" date="2016-09" db="EMBL/GenBank/DDBJ databases">
        <authorList>
            <person name="Gulvik C.A."/>
        </authorList>
    </citation>
    <scope>NUCLEOTIDE SEQUENCE [LARGE SCALE GENOMIC DNA]</scope>
    <source>
        <strain evidence="2">LMG 8895</strain>
    </source>
</reference>
<dbReference type="OrthoDB" id="1853834at2"/>
<dbReference type="Gene3D" id="2.40.30.200">
    <property type="match status" value="1"/>
</dbReference>
<keyword evidence="2" id="KW-1185">Reference proteome</keyword>
<dbReference type="RefSeq" id="WP_069664160.1">
    <property type="nucleotide sequence ID" value="NZ_JBHUJJ010000001.1"/>
</dbReference>
<dbReference type="AlphaFoldDB" id="A0A1E5GIE7"/>
<gene>
    <name evidence="1" type="ORF">BCR25_07945</name>
</gene>
<sequence>MNLLDYPYFQFRGRKSNEFSMRIRNEMSFVVPQAALELQSVDGRSSSIIYDRNRFEDFEKVFPVRIYKERDRTIAAQLRDIAGWLYLERGYSPLEFSEYPEYFYKALGYSGASAKDERRDRLDIDFSFKCQPFVFRKDGEDERDVKSGEGITNPENFSSFPLISFNKTTASVDSNIYINGRQFRIAKEAGTGIITIDSENGIAYKAGGVNVSKQCFMANGKYDPIVLEPGRNEISYTNLNQFKIKPRWRNLAV</sequence>
<accession>A0A1E5GIE7</accession>
<comment type="caution">
    <text evidence="1">The sequence shown here is derived from an EMBL/GenBank/DDBJ whole genome shotgun (WGS) entry which is preliminary data.</text>
</comment>